<dbReference type="GO" id="GO:0016758">
    <property type="term" value="F:hexosyltransferase activity"/>
    <property type="evidence" value="ECO:0007669"/>
    <property type="project" value="TreeGrafter"/>
</dbReference>
<evidence type="ECO:0000313" key="4">
    <source>
        <dbReference type="Proteomes" id="UP000230973"/>
    </source>
</evidence>
<dbReference type="Proteomes" id="UP000230973">
    <property type="component" value="Unassembled WGS sequence"/>
</dbReference>
<dbReference type="PANTHER" id="PTHR45947:SF3">
    <property type="entry name" value="SULFOQUINOVOSYL TRANSFERASE SQD2"/>
    <property type="match status" value="1"/>
</dbReference>
<sequence length="406" mass="43915">MGSQSAVRGDLEGRPAVHPLIRMTGQRIAIVTPTFLPYRGGMCVVAEQDARQLAALGHEVDVLVPSGDGVGEVGGYSVKALRIWFRYGNAALAPGAFSACSDYDLIVLHYPFFGGAEPVALARSLGRCRRLVVYYHMDVFGHGLVRAVAAVHGRTFRPWILEQADRILVTSFDYARSSVVGPTLTADPELFRELPPAVDTERFRPGEKPVELIRRYGLDPKRPTVVFVGGLDQAHYFKGIEVLIRALAVGDLSGLQAVVVGGGELLGSYRTLAERMGVADRLVFSGPVSDDELPSYYLLGDVFAFPSLDRSEAFGIAALEAMSCGVPVVASDLPGVRTIVRTGQTGYLVRPGSVSALAARILDVIGDERRRTKLGAAGREMAVAEYSELHRIDAWERISSELFADL</sequence>
<evidence type="ECO:0000313" key="3">
    <source>
        <dbReference type="EMBL" id="PIY62158.1"/>
    </source>
</evidence>
<feature type="domain" description="Glycosyltransferase subfamily 4-like N-terminal" evidence="2">
    <location>
        <begin position="40"/>
        <end position="201"/>
    </location>
</feature>
<evidence type="ECO:0000259" key="1">
    <source>
        <dbReference type="Pfam" id="PF00534"/>
    </source>
</evidence>
<dbReference type="InterPro" id="IPR028098">
    <property type="entry name" value="Glyco_trans_4-like_N"/>
</dbReference>
<proteinExistence type="predicted"/>
<dbReference type="CDD" id="cd03801">
    <property type="entry name" value="GT4_PimA-like"/>
    <property type="match status" value="1"/>
</dbReference>
<dbReference type="AlphaFoldDB" id="A0A2M7Q993"/>
<dbReference type="InterPro" id="IPR001296">
    <property type="entry name" value="Glyco_trans_1"/>
</dbReference>
<dbReference type="SUPFAM" id="SSF53756">
    <property type="entry name" value="UDP-Glycosyltransferase/glycogen phosphorylase"/>
    <property type="match status" value="1"/>
</dbReference>
<dbReference type="InterPro" id="IPR050194">
    <property type="entry name" value="Glycosyltransferase_grp1"/>
</dbReference>
<dbReference type="Pfam" id="PF13439">
    <property type="entry name" value="Glyco_transf_4"/>
    <property type="match status" value="1"/>
</dbReference>
<organism evidence="3 4">
    <name type="scientific">Candidatus Uhrbacteria bacterium CG_4_10_14_0_8_um_filter_58_22</name>
    <dbReference type="NCBI Taxonomy" id="1975029"/>
    <lineage>
        <taxon>Bacteria</taxon>
        <taxon>Candidatus Uhriibacteriota</taxon>
    </lineage>
</organism>
<comment type="caution">
    <text evidence="3">The sequence shown here is derived from an EMBL/GenBank/DDBJ whole genome shotgun (WGS) entry which is preliminary data.</text>
</comment>
<keyword evidence="3" id="KW-0808">Transferase</keyword>
<dbReference type="EMBL" id="PFLC01000051">
    <property type="protein sequence ID" value="PIY62158.1"/>
    <property type="molecule type" value="Genomic_DNA"/>
</dbReference>
<protein>
    <submittedName>
        <fullName evidence="3">Glycosyltransferase family 1 protein</fullName>
    </submittedName>
</protein>
<dbReference type="Gene3D" id="3.40.50.2000">
    <property type="entry name" value="Glycogen Phosphorylase B"/>
    <property type="match status" value="2"/>
</dbReference>
<dbReference type="PANTHER" id="PTHR45947">
    <property type="entry name" value="SULFOQUINOVOSYL TRANSFERASE SQD2"/>
    <property type="match status" value="1"/>
</dbReference>
<gene>
    <name evidence="3" type="ORF">COY93_03730</name>
</gene>
<feature type="domain" description="Glycosyl transferase family 1" evidence="1">
    <location>
        <begin position="213"/>
        <end position="380"/>
    </location>
</feature>
<dbReference type="Pfam" id="PF00534">
    <property type="entry name" value="Glycos_transf_1"/>
    <property type="match status" value="1"/>
</dbReference>
<reference evidence="4" key="1">
    <citation type="submission" date="2017-09" db="EMBL/GenBank/DDBJ databases">
        <title>Depth-based differentiation of microbial function through sediment-hosted aquifers and enrichment of novel symbionts in the deep terrestrial subsurface.</title>
        <authorList>
            <person name="Probst A.J."/>
            <person name="Ladd B."/>
            <person name="Jarett J.K."/>
            <person name="Geller-Mcgrath D.E."/>
            <person name="Sieber C.M.K."/>
            <person name="Emerson J.B."/>
            <person name="Anantharaman K."/>
            <person name="Thomas B.C."/>
            <person name="Malmstrom R."/>
            <person name="Stieglmeier M."/>
            <person name="Klingl A."/>
            <person name="Woyke T."/>
            <person name="Ryan C.M."/>
            <person name="Banfield J.F."/>
        </authorList>
    </citation>
    <scope>NUCLEOTIDE SEQUENCE [LARGE SCALE GENOMIC DNA]</scope>
</reference>
<name>A0A2M7Q993_9BACT</name>
<accession>A0A2M7Q993</accession>
<evidence type="ECO:0000259" key="2">
    <source>
        <dbReference type="Pfam" id="PF13439"/>
    </source>
</evidence>